<dbReference type="RefSeq" id="WP_184345834.1">
    <property type="nucleotide sequence ID" value="NZ_JACHJH010000001.1"/>
</dbReference>
<name>A0A7W7LJV9_9ACTN</name>
<proteinExistence type="predicted"/>
<keyword evidence="1" id="KW-0472">Membrane</keyword>
<accession>A0A7W7LJV9</accession>
<organism evidence="2 3">
    <name type="scientific">Streptomyces olivoverticillatus</name>
    <dbReference type="NCBI Taxonomy" id="66427"/>
    <lineage>
        <taxon>Bacteria</taxon>
        <taxon>Bacillati</taxon>
        <taxon>Actinomycetota</taxon>
        <taxon>Actinomycetes</taxon>
        <taxon>Kitasatosporales</taxon>
        <taxon>Streptomycetaceae</taxon>
        <taxon>Streptomyces</taxon>
    </lineage>
</organism>
<keyword evidence="3" id="KW-1185">Reference proteome</keyword>
<gene>
    <name evidence="2" type="ORF">FHS39_000202</name>
</gene>
<dbReference type="EMBL" id="JACHJH010000001">
    <property type="protein sequence ID" value="MBB4891202.1"/>
    <property type="molecule type" value="Genomic_DNA"/>
</dbReference>
<evidence type="ECO:0000256" key="1">
    <source>
        <dbReference type="SAM" id="Phobius"/>
    </source>
</evidence>
<evidence type="ECO:0000313" key="3">
    <source>
        <dbReference type="Proteomes" id="UP000556084"/>
    </source>
</evidence>
<sequence length="182" mass="19164">MKRTAVRASVRIDPPKGQVRFGGACLLLMGLLIGGFCVPALPFASGLAGTRGTLTVESHRVSYSSKGSTTSSEGTFRSDDGKITDHRAEVDPNFALLRRVPVSRAPWASYYVVHPARFLGWLAGSCLAVCFLLLGGPGLVSGRRLSRDAPAPGANRLYRIVAGAFYGAVGCSVLALVVDLVT</sequence>
<comment type="caution">
    <text evidence="2">The sequence shown here is derived from an EMBL/GenBank/DDBJ whole genome shotgun (WGS) entry which is preliminary data.</text>
</comment>
<feature type="transmembrane region" description="Helical" evidence="1">
    <location>
        <begin position="157"/>
        <end position="178"/>
    </location>
</feature>
<feature type="transmembrane region" description="Helical" evidence="1">
    <location>
        <begin position="118"/>
        <end position="136"/>
    </location>
</feature>
<feature type="transmembrane region" description="Helical" evidence="1">
    <location>
        <begin position="21"/>
        <end position="44"/>
    </location>
</feature>
<keyword evidence="1" id="KW-0812">Transmembrane</keyword>
<evidence type="ECO:0008006" key="4">
    <source>
        <dbReference type="Google" id="ProtNLM"/>
    </source>
</evidence>
<evidence type="ECO:0000313" key="2">
    <source>
        <dbReference type="EMBL" id="MBB4891202.1"/>
    </source>
</evidence>
<dbReference type="AlphaFoldDB" id="A0A7W7LJV9"/>
<dbReference type="Proteomes" id="UP000556084">
    <property type="component" value="Unassembled WGS sequence"/>
</dbReference>
<keyword evidence="1" id="KW-1133">Transmembrane helix</keyword>
<protein>
    <recommendedName>
        <fullName evidence="4">Transmembrane protein</fullName>
    </recommendedName>
</protein>
<reference evidence="2 3" key="1">
    <citation type="submission" date="2020-08" db="EMBL/GenBank/DDBJ databases">
        <title>Genomic Encyclopedia of Type Strains, Phase III (KMG-III): the genomes of soil and plant-associated and newly described type strains.</title>
        <authorList>
            <person name="Whitman W."/>
        </authorList>
    </citation>
    <scope>NUCLEOTIDE SEQUENCE [LARGE SCALE GENOMIC DNA]</scope>
    <source>
        <strain evidence="2 3">CECT 3266</strain>
    </source>
</reference>